<dbReference type="SMART" id="SM00345">
    <property type="entry name" value="HTH_GNTR"/>
    <property type="match status" value="1"/>
</dbReference>
<dbReference type="Proteomes" id="UP000584642">
    <property type="component" value="Unassembled WGS sequence"/>
</dbReference>
<keyword evidence="1" id="KW-0805">Transcription regulation</keyword>
<sequence>MVFDRVETQPAYQLVASMIEKRIMEGTFKPGQQLPSELDLAKQLGVNRSTVREAIRVLEQNGLVFRKSARRLVISVPRQSELASRMSRAMVLHEITFQELWETMLTLETRAAELAALRATEEDVALLDANLAATRECLEHEERLVKLDIEFHLTVARAARNRALLLAREPIGLLFYPAFYKVMSRLNAKDRLLAAHTEIVTGIRGRDPKHTALWMEKHIKDFRRGYELANLDINQPVDASPYGG</sequence>
<dbReference type="InterPro" id="IPR011711">
    <property type="entry name" value="GntR_C"/>
</dbReference>
<gene>
    <name evidence="5" type="ORF">HND93_26340</name>
</gene>
<dbReference type="EMBL" id="JABFDB010000025">
    <property type="protein sequence ID" value="NYZ23241.1"/>
    <property type="molecule type" value="Genomic_DNA"/>
</dbReference>
<dbReference type="SMART" id="SM00895">
    <property type="entry name" value="FCD"/>
    <property type="match status" value="1"/>
</dbReference>
<comment type="caution">
    <text evidence="5">The sequence shown here is derived from an EMBL/GenBank/DDBJ whole genome shotgun (WGS) entry which is preliminary data.</text>
</comment>
<evidence type="ECO:0000313" key="6">
    <source>
        <dbReference type="Proteomes" id="UP000584642"/>
    </source>
</evidence>
<dbReference type="PROSITE" id="PS50949">
    <property type="entry name" value="HTH_GNTR"/>
    <property type="match status" value="1"/>
</dbReference>
<dbReference type="InterPro" id="IPR000524">
    <property type="entry name" value="Tscrpt_reg_HTH_GntR"/>
</dbReference>
<dbReference type="Pfam" id="PF07729">
    <property type="entry name" value="FCD"/>
    <property type="match status" value="1"/>
</dbReference>
<evidence type="ECO:0000259" key="4">
    <source>
        <dbReference type="PROSITE" id="PS50949"/>
    </source>
</evidence>
<protein>
    <submittedName>
        <fullName evidence="5">FadR family transcriptional regulator</fullName>
    </submittedName>
</protein>
<dbReference type="Gene3D" id="1.20.120.530">
    <property type="entry name" value="GntR ligand-binding domain-like"/>
    <property type="match status" value="1"/>
</dbReference>
<dbReference type="Gene3D" id="1.10.10.10">
    <property type="entry name" value="Winged helix-like DNA-binding domain superfamily/Winged helix DNA-binding domain"/>
    <property type="match status" value="1"/>
</dbReference>
<reference evidence="5 6" key="1">
    <citation type="submission" date="2020-05" db="EMBL/GenBank/DDBJ databases">
        <title>Azospirillum oleiclasticum sp. nov, a nitrogen-fixing and heavy crude oil-emulsifying bacterium isolated from the crude oil of Yumen Oilfield.</title>
        <authorList>
            <person name="Wu D."/>
            <person name="Cai M."/>
            <person name="Zhang X."/>
        </authorList>
    </citation>
    <scope>NUCLEOTIDE SEQUENCE [LARGE SCALE GENOMIC DNA]</scope>
    <source>
        <strain evidence="5 6">ROY-1-1-2</strain>
    </source>
</reference>
<proteinExistence type="predicted"/>
<name>A0ABX2TIT7_9PROT</name>
<dbReference type="SUPFAM" id="SSF48008">
    <property type="entry name" value="GntR ligand-binding domain-like"/>
    <property type="match status" value="1"/>
</dbReference>
<accession>A0ABX2TIT7</accession>
<keyword evidence="2" id="KW-0238">DNA-binding</keyword>
<evidence type="ECO:0000256" key="3">
    <source>
        <dbReference type="ARBA" id="ARBA00023163"/>
    </source>
</evidence>
<dbReference type="InterPro" id="IPR008920">
    <property type="entry name" value="TF_FadR/GntR_C"/>
</dbReference>
<feature type="domain" description="HTH gntR-type" evidence="4">
    <location>
        <begin position="9"/>
        <end position="77"/>
    </location>
</feature>
<dbReference type="PRINTS" id="PR00035">
    <property type="entry name" value="HTHGNTR"/>
</dbReference>
<evidence type="ECO:0000313" key="5">
    <source>
        <dbReference type="EMBL" id="NYZ23241.1"/>
    </source>
</evidence>
<dbReference type="InterPro" id="IPR036390">
    <property type="entry name" value="WH_DNA-bd_sf"/>
</dbReference>
<dbReference type="InterPro" id="IPR036388">
    <property type="entry name" value="WH-like_DNA-bd_sf"/>
</dbReference>
<keyword evidence="6" id="KW-1185">Reference proteome</keyword>
<keyword evidence="3" id="KW-0804">Transcription</keyword>
<evidence type="ECO:0000256" key="1">
    <source>
        <dbReference type="ARBA" id="ARBA00023015"/>
    </source>
</evidence>
<organism evidence="5 6">
    <name type="scientific">Azospirillum oleiclasticum</name>
    <dbReference type="NCBI Taxonomy" id="2735135"/>
    <lineage>
        <taxon>Bacteria</taxon>
        <taxon>Pseudomonadati</taxon>
        <taxon>Pseudomonadota</taxon>
        <taxon>Alphaproteobacteria</taxon>
        <taxon>Rhodospirillales</taxon>
        <taxon>Azospirillaceae</taxon>
        <taxon>Azospirillum</taxon>
    </lineage>
</organism>
<dbReference type="Pfam" id="PF00392">
    <property type="entry name" value="GntR"/>
    <property type="match status" value="1"/>
</dbReference>
<dbReference type="CDD" id="cd07377">
    <property type="entry name" value="WHTH_GntR"/>
    <property type="match status" value="1"/>
</dbReference>
<dbReference type="PANTHER" id="PTHR43537">
    <property type="entry name" value="TRANSCRIPTIONAL REGULATOR, GNTR FAMILY"/>
    <property type="match status" value="1"/>
</dbReference>
<evidence type="ECO:0000256" key="2">
    <source>
        <dbReference type="ARBA" id="ARBA00023125"/>
    </source>
</evidence>
<dbReference type="SUPFAM" id="SSF46785">
    <property type="entry name" value="Winged helix' DNA-binding domain"/>
    <property type="match status" value="1"/>
</dbReference>
<dbReference type="PANTHER" id="PTHR43537:SF5">
    <property type="entry name" value="UXU OPERON TRANSCRIPTIONAL REGULATOR"/>
    <property type="match status" value="1"/>
</dbReference>